<protein>
    <recommendedName>
        <fullName evidence="2">Reverse transcriptase domain-containing protein</fullName>
    </recommendedName>
</protein>
<sequence>KNKSRSVSKKLFNIYFSNILVNFQEDSAVSAAFLDIRSAYDNVLVDILIKTIVKLGIPPDTCRFIYNLVSARQV</sequence>
<dbReference type="AlphaFoldDB" id="E9J0G4"/>
<accession>E9J0G4</accession>
<gene>
    <name evidence="1" type="ORF">SINV_15766</name>
</gene>
<proteinExistence type="predicted"/>
<dbReference type="HOGENOM" id="CLU_2695009_0_0_1"/>
<dbReference type="EMBL" id="GL767468">
    <property type="protein sequence ID" value="EFZ13689.1"/>
    <property type="molecule type" value="Genomic_DNA"/>
</dbReference>
<evidence type="ECO:0008006" key="2">
    <source>
        <dbReference type="Google" id="ProtNLM"/>
    </source>
</evidence>
<feature type="non-terminal residue" evidence="1">
    <location>
        <position position="1"/>
    </location>
</feature>
<evidence type="ECO:0000313" key="1">
    <source>
        <dbReference type="EMBL" id="EFZ13689.1"/>
    </source>
</evidence>
<name>E9J0G4_SOLIN</name>
<feature type="non-terminal residue" evidence="1">
    <location>
        <position position="74"/>
    </location>
</feature>
<organism>
    <name type="scientific">Solenopsis invicta</name>
    <name type="common">Red imported fire ant</name>
    <name type="synonym">Solenopsis wagneri</name>
    <dbReference type="NCBI Taxonomy" id="13686"/>
    <lineage>
        <taxon>Eukaryota</taxon>
        <taxon>Metazoa</taxon>
        <taxon>Ecdysozoa</taxon>
        <taxon>Arthropoda</taxon>
        <taxon>Hexapoda</taxon>
        <taxon>Insecta</taxon>
        <taxon>Pterygota</taxon>
        <taxon>Neoptera</taxon>
        <taxon>Endopterygota</taxon>
        <taxon>Hymenoptera</taxon>
        <taxon>Apocrita</taxon>
        <taxon>Aculeata</taxon>
        <taxon>Formicoidea</taxon>
        <taxon>Formicidae</taxon>
        <taxon>Myrmicinae</taxon>
        <taxon>Solenopsis</taxon>
    </lineage>
</organism>
<reference evidence="1" key="1">
    <citation type="journal article" date="2011" name="Proc. Natl. Acad. Sci. U.S.A.">
        <title>The genome of the fire ant Solenopsis invicta.</title>
        <authorList>
            <person name="Wurm Y."/>
            <person name="Wang J."/>
            <person name="Riba-Grognuz O."/>
            <person name="Corona M."/>
            <person name="Nygaard S."/>
            <person name="Hunt B.G."/>
            <person name="Ingram K.K."/>
            <person name="Falquet L."/>
            <person name="Nipitwattanaphon M."/>
            <person name="Gotzek D."/>
            <person name="Dijkstra M.B."/>
            <person name="Oettler J."/>
            <person name="Comtesse F."/>
            <person name="Shih C.J."/>
            <person name="Wu W.J."/>
            <person name="Yang C.C."/>
            <person name="Thomas J."/>
            <person name="Beaudoing E."/>
            <person name="Pradervand S."/>
            <person name="Flegel V."/>
            <person name="Cook E.D."/>
            <person name="Fabbretti R."/>
            <person name="Stockinger H."/>
            <person name="Long L."/>
            <person name="Farmerie W.G."/>
            <person name="Oakey J."/>
            <person name="Boomsma J.J."/>
            <person name="Pamilo P."/>
            <person name="Yi S.V."/>
            <person name="Heinze J."/>
            <person name="Goodisman M.A."/>
            <person name="Farinelli L."/>
            <person name="Harshman K."/>
            <person name="Hulo N."/>
            <person name="Cerutti L."/>
            <person name="Xenarios I."/>
            <person name="Shoemaker D."/>
            <person name="Keller L."/>
        </authorList>
    </citation>
    <scope>NUCLEOTIDE SEQUENCE [LARGE SCALE GENOMIC DNA]</scope>
</reference>